<dbReference type="KEGG" id="cid:P73_3993"/>
<name>A0A0B5DZ69_9RHOB</name>
<proteinExistence type="predicted"/>
<keyword evidence="2" id="KW-1185">Reference proteome</keyword>
<evidence type="ECO:0000313" key="1">
    <source>
        <dbReference type="EMBL" id="AJE48708.1"/>
    </source>
</evidence>
<evidence type="ECO:0000313" key="2">
    <source>
        <dbReference type="Proteomes" id="UP000031521"/>
    </source>
</evidence>
<dbReference type="STRING" id="1208324.P73_3993"/>
<dbReference type="Proteomes" id="UP000031521">
    <property type="component" value="Chromosome"/>
</dbReference>
<reference evidence="1 2" key="1">
    <citation type="journal article" date="2014" name="Int. J. Syst. Evol. Microbiol.">
        <title>Celeribacter indicus sp. nov., a polycyclic aromatic hydrocarbon-degrading bacterium from deep-sea sediment and reclassification of Huaishuia halophila as Celeribacter halophilus comb. nov.</title>
        <authorList>
            <person name="Lai Q."/>
            <person name="Cao J."/>
            <person name="Yuan J."/>
            <person name="Li F."/>
            <person name="Shao Z."/>
        </authorList>
    </citation>
    <scope>NUCLEOTIDE SEQUENCE [LARGE SCALE GENOMIC DNA]</scope>
    <source>
        <strain evidence="1">P73</strain>
    </source>
</reference>
<protein>
    <submittedName>
        <fullName evidence="1">Short-chain alcohol dehydrogenase-like protein</fullName>
    </submittedName>
</protein>
<dbReference type="AlphaFoldDB" id="A0A0B5DZ69"/>
<dbReference type="SUPFAM" id="SSF51735">
    <property type="entry name" value="NAD(P)-binding Rossmann-fold domains"/>
    <property type="match status" value="1"/>
</dbReference>
<gene>
    <name evidence="1" type="ORF">P73_3993</name>
</gene>
<organism evidence="1 2">
    <name type="scientific">Celeribacter indicus</name>
    <dbReference type="NCBI Taxonomy" id="1208324"/>
    <lineage>
        <taxon>Bacteria</taxon>
        <taxon>Pseudomonadati</taxon>
        <taxon>Pseudomonadota</taxon>
        <taxon>Alphaproteobacteria</taxon>
        <taxon>Rhodobacterales</taxon>
        <taxon>Roseobacteraceae</taxon>
        <taxon>Celeribacter</taxon>
    </lineage>
</organism>
<dbReference type="Gene3D" id="1.10.8.400">
    <property type="entry name" value="Enoyl acyl carrier protein reductase"/>
    <property type="match status" value="1"/>
</dbReference>
<sequence>MDGGGAMLQLAESYTTTKLPATDARDQANACLYLASDMGKAVAGQILQVDNGAYM</sequence>
<dbReference type="EMBL" id="CP004393">
    <property type="protein sequence ID" value="AJE48708.1"/>
    <property type="molecule type" value="Genomic_DNA"/>
</dbReference>
<accession>A0A0B5DZ69</accession>
<dbReference type="InterPro" id="IPR036291">
    <property type="entry name" value="NAD(P)-bd_dom_sf"/>
</dbReference>
<dbReference type="HOGENOM" id="CLU_3023633_0_0_5"/>